<dbReference type="PANTHER" id="PTHR45138:SF9">
    <property type="entry name" value="DIGUANYLATE CYCLASE DGCM-RELATED"/>
    <property type="match status" value="1"/>
</dbReference>
<keyword evidence="1" id="KW-0472">Membrane</keyword>
<keyword evidence="1" id="KW-0812">Transmembrane</keyword>
<dbReference type="NCBIfam" id="TIGR00254">
    <property type="entry name" value="GGDEF"/>
    <property type="match status" value="1"/>
</dbReference>
<dbReference type="PANTHER" id="PTHR45138">
    <property type="entry name" value="REGULATORY COMPONENTS OF SENSORY TRANSDUCTION SYSTEM"/>
    <property type="match status" value="1"/>
</dbReference>
<organism evidence="3 4">
    <name type="scientific">Deinococcus roseus</name>
    <dbReference type="NCBI Taxonomy" id="392414"/>
    <lineage>
        <taxon>Bacteria</taxon>
        <taxon>Thermotogati</taxon>
        <taxon>Deinococcota</taxon>
        <taxon>Deinococci</taxon>
        <taxon>Deinococcales</taxon>
        <taxon>Deinococcaceae</taxon>
        <taxon>Deinococcus</taxon>
    </lineage>
</organism>
<dbReference type="InterPro" id="IPR000160">
    <property type="entry name" value="GGDEF_dom"/>
</dbReference>
<feature type="domain" description="GGDEF" evidence="2">
    <location>
        <begin position="264"/>
        <end position="394"/>
    </location>
</feature>
<evidence type="ECO:0000256" key="1">
    <source>
        <dbReference type="SAM" id="Phobius"/>
    </source>
</evidence>
<dbReference type="RefSeq" id="WP_189003726.1">
    <property type="nucleotide sequence ID" value="NZ_BMOD01000011.1"/>
</dbReference>
<dbReference type="Gene3D" id="3.30.70.270">
    <property type="match status" value="1"/>
</dbReference>
<dbReference type="InterPro" id="IPR043128">
    <property type="entry name" value="Rev_trsase/Diguanyl_cyclase"/>
</dbReference>
<feature type="transmembrane region" description="Helical" evidence="1">
    <location>
        <begin position="136"/>
        <end position="154"/>
    </location>
</feature>
<comment type="caution">
    <text evidence="3">The sequence shown here is derived from an EMBL/GenBank/DDBJ whole genome shotgun (WGS) entry which is preliminary data.</text>
</comment>
<dbReference type="CDD" id="cd01949">
    <property type="entry name" value="GGDEF"/>
    <property type="match status" value="1"/>
</dbReference>
<dbReference type="Proteomes" id="UP000632222">
    <property type="component" value="Unassembled WGS sequence"/>
</dbReference>
<proteinExistence type="predicted"/>
<evidence type="ECO:0000313" key="4">
    <source>
        <dbReference type="Proteomes" id="UP000632222"/>
    </source>
</evidence>
<dbReference type="Pfam" id="PF00990">
    <property type="entry name" value="GGDEF"/>
    <property type="match status" value="1"/>
</dbReference>
<dbReference type="InterPro" id="IPR050469">
    <property type="entry name" value="Diguanylate_Cyclase"/>
</dbReference>
<protein>
    <recommendedName>
        <fullName evidence="2">GGDEF domain-containing protein</fullName>
    </recommendedName>
</protein>
<name>A0ABQ2D5P4_9DEIO</name>
<dbReference type="SMART" id="SM00267">
    <property type="entry name" value="GGDEF"/>
    <property type="match status" value="1"/>
</dbReference>
<evidence type="ECO:0000259" key="2">
    <source>
        <dbReference type="PROSITE" id="PS50887"/>
    </source>
</evidence>
<keyword evidence="1" id="KW-1133">Transmembrane helix</keyword>
<reference evidence="4" key="1">
    <citation type="journal article" date="2019" name="Int. J. Syst. Evol. Microbiol.">
        <title>The Global Catalogue of Microorganisms (GCM) 10K type strain sequencing project: providing services to taxonomists for standard genome sequencing and annotation.</title>
        <authorList>
            <consortium name="The Broad Institute Genomics Platform"/>
            <consortium name="The Broad Institute Genome Sequencing Center for Infectious Disease"/>
            <person name="Wu L."/>
            <person name="Ma J."/>
        </authorList>
    </citation>
    <scope>NUCLEOTIDE SEQUENCE [LARGE SCALE GENOMIC DNA]</scope>
    <source>
        <strain evidence="4">JCM 14370</strain>
    </source>
</reference>
<accession>A0ABQ2D5P4</accession>
<dbReference type="SUPFAM" id="SSF55073">
    <property type="entry name" value="Nucleotide cyclase"/>
    <property type="match status" value="1"/>
</dbReference>
<dbReference type="PROSITE" id="PS50887">
    <property type="entry name" value="GGDEF"/>
    <property type="match status" value="1"/>
</dbReference>
<feature type="transmembrane region" description="Helical" evidence="1">
    <location>
        <begin position="112"/>
        <end position="130"/>
    </location>
</feature>
<evidence type="ECO:0000313" key="3">
    <source>
        <dbReference type="EMBL" id="GGJ42072.1"/>
    </source>
</evidence>
<keyword evidence="4" id="KW-1185">Reference proteome</keyword>
<sequence>MVHRTLSQRILDESVDRLYEQVRQSVLMTFIAVLVFAASLYRQTPMLTLCWTLVMLVHAFWHARSVYGYPQIRHFHAAEHWLTRELVFSTTRAVGWACFTMLYFQPEHTERFYLMLIYIVAVISGSVVTYAAVPVIYPLMVVFTLFPLIFRLALTAQQHETHGFLALGGLIYCGVLIRYHQQAHTISRKAIELYLQQGILLEEVHRFKEQLSESNEQLITVNGHLQAALGRSNKMAFNDALTGCFNRRAFLEHLKAYASPYSHSEVCLIMMDLDHFKRINDQKGHLFGDHVLKVLVARIQMQLRPEDILARYGGEEFICLLPNTTLLEAQQFAETIRKAVAGTPIRDTEHTQHITISMGVAKYRTPEDPLETVNRADQALYQAKKAGRDRVVVA</sequence>
<dbReference type="InterPro" id="IPR029787">
    <property type="entry name" value="Nucleotide_cyclase"/>
</dbReference>
<feature type="transmembrane region" description="Helical" evidence="1">
    <location>
        <begin position="161"/>
        <end position="179"/>
    </location>
</feature>
<gene>
    <name evidence="3" type="ORF">GCM10008938_30140</name>
</gene>
<dbReference type="EMBL" id="BMOD01000011">
    <property type="protein sequence ID" value="GGJ42072.1"/>
    <property type="molecule type" value="Genomic_DNA"/>
</dbReference>